<dbReference type="Pfam" id="PF01381">
    <property type="entry name" value="HTH_3"/>
    <property type="match status" value="1"/>
</dbReference>
<name>A0ABS6ET12_9FIRM</name>
<sequence>MQKKKEINIEVGHRIQLSRERAGYTQEQFAELIDVGVQHVSNIERGAVGISLTALKKTCEILGVSADYLLLGGSASEDGNVLLQQLRELPVEQGVLVERGISQMLSALELANDKRA</sequence>
<accession>A0ABS6ET12</accession>
<dbReference type="SMART" id="SM00530">
    <property type="entry name" value="HTH_XRE"/>
    <property type="match status" value="1"/>
</dbReference>
<comment type="caution">
    <text evidence="3">The sequence shown here is derived from an EMBL/GenBank/DDBJ whole genome shotgun (WGS) entry which is preliminary data.</text>
</comment>
<evidence type="ECO:0000313" key="3">
    <source>
        <dbReference type="EMBL" id="MBU5490625.1"/>
    </source>
</evidence>
<feature type="domain" description="HTH cro/C1-type" evidence="2">
    <location>
        <begin position="15"/>
        <end position="69"/>
    </location>
</feature>
<dbReference type="PROSITE" id="PS50943">
    <property type="entry name" value="HTH_CROC1"/>
    <property type="match status" value="1"/>
</dbReference>
<dbReference type="InterPro" id="IPR001387">
    <property type="entry name" value="Cro/C1-type_HTH"/>
</dbReference>
<dbReference type="PANTHER" id="PTHR46558:SF4">
    <property type="entry name" value="DNA-BIDING PHAGE PROTEIN"/>
    <property type="match status" value="1"/>
</dbReference>
<proteinExistence type="predicted"/>
<dbReference type="CDD" id="cd00093">
    <property type="entry name" value="HTH_XRE"/>
    <property type="match status" value="1"/>
</dbReference>
<keyword evidence="4" id="KW-1185">Reference proteome</keyword>
<dbReference type="RefSeq" id="WP_216470288.1">
    <property type="nucleotide sequence ID" value="NZ_JAHLQI010000004.1"/>
</dbReference>
<dbReference type="EMBL" id="JAHLQI010000004">
    <property type="protein sequence ID" value="MBU5490625.1"/>
    <property type="molecule type" value="Genomic_DNA"/>
</dbReference>
<evidence type="ECO:0000259" key="2">
    <source>
        <dbReference type="PROSITE" id="PS50943"/>
    </source>
</evidence>
<organism evidence="3 4">
    <name type="scientific">Butyricicoccus intestinisimiae</name>
    <dbReference type="NCBI Taxonomy" id="2841509"/>
    <lineage>
        <taxon>Bacteria</taxon>
        <taxon>Bacillati</taxon>
        <taxon>Bacillota</taxon>
        <taxon>Clostridia</taxon>
        <taxon>Eubacteriales</taxon>
        <taxon>Butyricicoccaceae</taxon>
        <taxon>Butyricicoccus</taxon>
    </lineage>
</organism>
<keyword evidence="1" id="KW-0238">DNA-binding</keyword>
<gene>
    <name evidence="3" type="ORF">KQI75_08330</name>
</gene>
<reference evidence="3 4" key="1">
    <citation type="submission" date="2021-06" db="EMBL/GenBank/DDBJ databases">
        <authorList>
            <person name="Sun Q."/>
            <person name="Li D."/>
        </authorList>
    </citation>
    <scope>NUCLEOTIDE SEQUENCE [LARGE SCALE GENOMIC DNA]</scope>
    <source>
        <strain evidence="3 4">MSJd-7</strain>
    </source>
</reference>
<dbReference type="Proteomes" id="UP000783588">
    <property type="component" value="Unassembled WGS sequence"/>
</dbReference>
<protein>
    <submittedName>
        <fullName evidence="3">Helix-turn-helix domain-containing protein</fullName>
    </submittedName>
</protein>
<evidence type="ECO:0000256" key="1">
    <source>
        <dbReference type="ARBA" id="ARBA00023125"/>
    </source>
</evidence>
<dbReference type="PANTHER" id="PTHR46558">
    <property type="entry name" value="TRACRIPTIONAL REGULATORY PROTEIN-RELATED-RELATED"/>
    <property type="match status" value="1"/>
</dbReference>
<evidence type="ECO:0000313" key="4">
    <source>
        <dbReference type="Proteomes" id="UP000783588"/>
    </source>
</evidence>